<reference evidence="1 2" key="1">
    <citation type="journal article" date="2018" name="Arch. Microbiol.">
        <title>New insights into the metabolic potential of the phototrophic purple bacterium Rhodopila globiformis DSM 161(T) from its draft genome sequence and evidence for a vanadium-dependent nitrogenase.</title>
        <authorList>
            <person name="Imhoff J.F."/>
            <person name="Rahn T."/>
            <person name="Kunzel S."/>
            <person name="Neulinger S.C."/>
        </authorList>
    </citation>
    <scope>NUCLEOTIDE SEQUENCE [LARGE SCALE GENOMIC DNA]</scope>
    <source>
        <strain evidence="1 2">DSM 16996</strain>
    </source>
</reference>
<dbReference type="Proteomes" id="UP000239089">
    <property type="component" value="Unassembled WGS sequence"/>
</dbReference>
<dbReference type="RefSeq" id="WP_104505906.1">
    <property type="nucleotide sequence ID" value="NZ_JACIGC010000041.1"/>
</dbReference>
<dbReference type="AlphaFoldDB" id="A0A2S6NH69"/>
<keyword evidence="2" id="KW-1185">Reference proteome</keyword>
<sequence length="160" mass="17498">MRALDRQAFVTDDLWRLHEDGAPPQANDVFRAPSLADALEKISAGPVGAWLPPDQSVDALAPFLQRLSLICIEFPKFRDGRGFTAARRLRQSHGFTGDIRAVGRVLPDQFQALIACGFSSVAPPENHPPDAWRPAAAAEAARPFLLRMIGRAMTTKDAAR</sequence>
<dbReference type="InterPro" id="IPR008318">
    <property type="entry name" value="UCP030820"/>
</dbReference>
<accession>A0A2S6NH69</accession>
<proteinExistence type="predicted"/>
<dbReference type="EMBL" id="NHSJ01000008">
    <property type="protein sequence ID" value="PPQ33982.1"/>
    <property type="molecule type" value="Genomic_DNA"/>
</dbReference>
<gene>
    <name evidence="1" type="ORF">CCR94_00300</name>
</gene>
<evidence type="ECO:0000313" key="2">
    <source>
        <dbReference type="Proteomes" id="UP000239089"/>
    </source>
</evidence>
<evidence type="ECO:0008006" key="3">
    <source>
        <dbReference type="Google" id="ProtNLM"/>
    </source>
</evidence>
<dbReference type="OrthoDB" id="9800421at2"/>
<evidence type="ECO:0000313" key="1">
    <source>
        <dbReference type="EMBL" id="PPQ33982.1"/>
    </source>
</evidence>
<comment type="caution">
    <text evidence="1">The sequence shown here is derived from an EMBL/GenBank/DDBJ whole genome shotgun (WGS) entry which is preliminary data.</text>
</comment>
<organism evidence="1 2">
    <name type="scientific">Rhodoblastus sphagnicola</name>
    <dbReference type="NCBI Taxonomy" id="333368"/>
    <lineage>
        <taxon>Bacteria</taxon>
        <taxon>Pseudomonadati</taxon>
        <taxon>Pseudomonadota</taxon>
        <taxon>Alphaproteobacteria</taxon>
        <taxon>Hyphomicrobiales</taxon>
        <taxon>Rhodoblastaceae</taxon>
        <taxon>Rhodoblastus</taxon>
    </lineage>
</organism>
<name>A0A2S6NH69_9HYPH</name>
<dbReference type="Pfam" id="PF06073">
    <property type="entry name" value="DUF934"/>
    <property type="match status" value="1"/>
</dbReference>
<protein>
    <recommendedName>
        <fullName evidence="3">Oxidoreductase</fullName>
    </recommendedName>
</protein>